<protein>
    <submittedName>
        <fullName evidence="1">Uncharacterized protein</fullName>
    </submittedName>
</protein>
<proteinExistence type="predicted"/>
<dbReference type="EMBL" id="CM037155">
    <property type="protein sequence ID" value="KAH7845640.1"/>
    <property type="molecule type" value="Genomic_DNA"/>
</dbReference>
<dbReference type="Proteomes" id="UP000828048">
    <property type="component" value="Chromosome 5"/>
</dbReference>
<organism evidence="1 2">
    <name type="scientific">Vaccinium darrowii</name>
    <dbReference type="NCBI Taxonomy" id="229202"/>
    <lineage>
        <taxon>Eukaryota</taxon>
        <taxon>Viridiplantae</taxon>
        <taxon>Streptophyta</taxon>
        <taxon>Embryophyta</taxon>
        <taxon>Tracheophyta</taxon>
        <taxon>Spermatophyta</taxon>
        <taxon>Magnoliopsida</taxon>
        <taxon>eudicotyledons</taxon>
        <taxon>Gunneridae</taxon>
        <taxon>Pentapetalae</taxon>
        <taxon>asterids</taxon>
        <taxon>Ericales</taxon>
        <taxon>Ericaceae</taxon>
        <taxon>Vaccinioideae</taxon>
        <taxon>Vaccinieae</taxon>
        <taxon>Vaccinium</taxon>
    </lineage>
</organism>
<accession>A0ACB7XY90</accession>
<gene>
    <name evidence="1" type="ORF">Vadar_004287</name>
</gene>
<keyword evidence="2" id="KW-1185">Reference proteome</keyword>
<reference evidence="1 2" key="1">
    <citation type="journal article" date="2021" name="Hortic Res">
        <title>High-quality reference genome and annotation aids understanding of berry development for evergreen blueberry (Vaccinium darrowii).</title>
        <authorList>
            <person name="Yu J."/>
            <person name="Hulse-Kemp A.M."/>
            <person name="Babiker E."/>
            <person name="Staton M."/>
        </authorList>
    </citation>
    <scope>NUCLEOTIDE SEQUENCE [LARGE SCALE GENOMIC DNA]</scope>
    <source>
        <strain evidence="2">cv. NJ 8807/NJ 8810</strain>
        <tissue evidence="1">Young leaf</tissue>
    </source>
</reference>
<evidence type="ECO:0000313" key="2">
    <source>
        <dbReference type="Proteomes" id="UP000828048"/>
    </source>
</evidence>
<sequence>MDGDYARLLIFSVYKYGSSNLIFDNDRPSLVNAINTDDCCFEGAKSGLHDLVSADFEVYGGAVGLISCCLYGGAPYNSQQIKLKRGVEIVVGTPGRIKGRTKREILDLSSLKFRVLDEADAMLRMVF</sequence>
<evidence type="ECO:0000313" key="1">
    <source>
        <dbReference type="EMBL" id="KAH7845640.1"/>
    </source>
</evidence>
<comment type="caution">
    <text evidence="1">The sequence shown here is derived from an EMBL/GenBank/DDBJ whole genome shotgun (WGS) entry which is preliminary data.</text>
</comment>
<name>A0ACB7XY90_9ERIC</name>